<dbReference type="InterPro" id="IPR008271">
    <property type="entry name" value="Ser/Thr_kinase_AS"/>
</dbReference>
<accession>A0AAP0JR85</accession>
<evidence type="ECO:0000256" key="1">
    <source>
        <dbReference type="SAM" id="MobiDB-lite"/>
    </source>
</evidence>
<dbReference type="PANTHER" id="PTHR44329:SF84">
    <property type="entry name" value="PROTEIN KINASE LIKE PROTEIN"/>
    <property type="match status" value="1"/>
</dbReference>
<dbReference type="SUPFAM" id="SSF56112">
    <property type="entry name" value="Protein kinase-like (PK-like)"/>
    <property type="match status" value="1"/>
</dbReference>
<dbReference type="AlphaFoldDB" id="A0AAP0JR85"/>
<dbReference type="Pfam" id="PF07714">
    <property type="entry name" value="PK_Tyr_Ser-Thr"/>
    <property type="match status" value="1"/>
</dbReference>
<dbReference type="InterPro" id="IPR051681">
    <property type="entry name" value="Ser/Thr_Kinases-Pseudokinases"/>
</dbReference>
<dbReference type="PROSITE" id="PS50011">
    <property type="entry name" value="PROTEIN_KINASE_DOM"/>
    <property type="match status" value="1"/>
</dbReference>
<dbReference type="CDD" id="cd13999">
    <property type="entry name" value="STKc_MAP3K-like"/>
    <property type="match status" value="1"/>
</dbReference>
<sequence length="319" mass="36393">MISGAKPFKISSSSPSSDGNDNDDFDIEIDDKFLINKELLIVVPEPLCTTHNSTIYPASYNGRRVAVKEPKSRKFFRREIAALSQLNHENVVEFIGASVDDMKIVMELVMGPSLKKHLRDLKPHCLDLKTSIEFAIQIAQAMEYLHRKGIIHRDLKPSNLLLTMNLKHIKLVDFGLARKMAVEEKSSEVGSFKWMAPEVFSTYPFKPGEKKKYSHKVDIYSFAIVLWELITNRPPFEEIDILDMKEHVVYMKKRPSLKDIPEDIALLLQSCWSDNPAYRPEFTVIITSLYKFLNKLQPKEEAISSSNLLSCGLPVCSSM</sequence>
<feature type="region of interest" description="Disordered" evidence="1">
    <location>
        <begin position="1"/>
        <end position="22"/>
    </location>
</feature>
<dbReference type="Gene3D" id="1.10.510.10">
    <property type="entry name" value="Transferase(Phosphotransferase) domain 1"/>
    <property type="match status" value="1"/>
</dbReference>
<dbReference type="InterPro" id="IPR001245">
    <property type="entry name" value="Ser-Thr/Tyr_kinase_cat_dom"/>
</dbReference>
<reference evidence="3 4" key="1">
    <citation type="submission" date="2024-01" db="EMBL/GenBank/DDBJ databases">
        <title>Genome assemblies of Stephania.</title>
        <authorList>
            <person name="Yang L."/>
        </authorList>
    </citation>
    <scope>NUCLEOTIDE SEQUENCE [LARGE SCALE GENOMIC DNA]</scope>
    <source>
        <strain evidence="3">QJT</strain>
        <tissue evidence="3">Leaf</tissue>
    </source>
</reference>
<dbReference type="GO" id="GO:0005524">
    <property type="term" value="F:ATP binding"/>
    <property type="evidence" value="ECO:0007669"/>
    <property type="project" value="InterPro"/>
</dbReference>
<feature type="domain" description="Protein kinase" evidence="2">
    <location>
        <begin position="41"/>
        <end position="293"/>
    </location>
</feature>
<dbReference type="PROSITE" id="PS00108">
    <property type="entry name" value="PROTEIN_KINASE_ST"/>
    <property type="match status" value="1"/>
</dbReference>
<dbReference type="PANTHER" id="PTHR44329">
    <property type="entry name" value="SERINE/THREONINE-PROTEIN KINASE TNNI3K-RELATED"/>
    <property type="match status" value="1"/>
</dbReference>
<evidence type="ECO:0000259" key="2">
    <source>
        <dbReference type="PROSITE" id="PS50011"/>
    </source>
</evidence>
<proteinExistence type="predicted"/>
<protein>
    <recommendedName>
        <fullName evidence="2">Protein kinase domain-containing protein</fullName>
    </recommendedName>
</protein>
<dbReference type="Proteomes" id="UP001417504">
    <property type="component" value="Unassembled WGS sequence"/>
</dbReference>
<dbReference type="InterPro" id="IPR011009">
    <property type="entry name" value="Kinase-like_dom_sf"/>
</dbReference>
<feature type="compositionally biased region" description="Low complexity" evidence="1">
    <location>
        <begin position="1"/>
        <end position="19"/>
    </location>
</feature>
<evidence type="ECO:0000313" key="4">
    <source>
        <dbReference type="Proteomes" id="UP001417504"/>
    </source>
</evidence>
<dbReference type="EMBL" id="JBBNAE010000003">
    <property type="protein sequence ID" value="KAK9138275.1"/>
    <property type="molecule type" value="Genomic_DNA"/>
</dbReference>
<dbReference type="SMART" id="SM00220">
    <property type="entry name" value="S_TKc"/>
    <property type="match status" value="1"/>
</dbReference>
<name>A0AAP0JR85_9MAGN</name>
<dbReference type="GO" id="GO:0004674">
    <property type="term" value="F:protein serine/threonine kinase activity"/>
    <property type="evidence" value="ECO:0007669"/>
    <property type="project" value="TreeGrafter"/>
</dbReference>
<evidence type="ECO:0000313" key="3">
    <source>
        <dbReference type="EMBL" id="KAK9138275.1"/>
    </source>
</evidence>
<gene>
    <name evidence="3" type="ORF">Sjap_008869</name>
</gene>
<dbReference type="PRINTS" id="PR00109">
    <property type="entry name" value="TYRKINASE"/>
</dbReference>
<dbReference type="InterPro" id="IPR000719">
    <property type="entry name" value="Prot_kinase_dom"/>
</dbReference>
<organism evidence="3 4">
    <name type="scientific">Stephania japonica</name>
    <dbReference type="NCBI Taxonomy" id="461633"/>
    <lineage>
        <taxon>Eukaryota</taxon>
        <taxon>Viridiplantae</taxon>
        <taxon>Streptophyta</taxon>
        <taxon>Embryophyta</taxon>
        <taxon>Tracheophyta</taxon>
        <taxon>Spermatophyta</taxon>
        <taxon>Magnoliopsida</taxon>
        <taxon>Ranunculales</taxon>
        <taxon>Menispermaceae</taxon>
        <taxon>Menispermoideae</taxon>
        <taxon>Cissampelideae</taxon>
        <taxon>Stephania</taxon>
    </lineage>
</organism>
<keyword evidence="4" id="KW-1185">Reference proteome</keyword>
<comment type="caution">
    <text evidence="3">The sequence shown here is derived from an EMBL/GenBank/DDBJ whole genome shotgun (WGS) entry which is preliminary data.</text>
</comment>